<evidence type="ECO:0000313" key="3">
    <source>
        <dbReference type="Proteomes" id="UP001054837"/>
    </source>
</evidence>
<sequence>MRNTVRERVAGGMKAGPNEPFVSKCPPPSTTVTPKQKGTAHSRYTRCVTCVFPQTAKPTGIPRKDKLPVNRKPNVPRHEKYSERESGRRNEGRPERTFCFEMPTTLHYRDPGNSAEKHRSVNNERGF</sequence>
<feature type="compositionally biased region" description="Basic and acidic residues" evidence="1">
    <location>
        <begin position="76"/>
        <end position="98"/>
    </location>
</feature>
<dbReference type="AlphaFoldDB" id="A0AAV4WBV4"/>
<dbReference type="EMBL" id="BPLQ01014435">
    <property type="protein sequence ID" value="GIY79674.1"/>
    <property type="molecule type" value="Genomic_DNA"/>
</dbReference>
<protein>
    <submittedName>
        <fullName evidence="2">Uncharacterized protein</fullName>
    </submittedName>
</protein>
<reference evidence="2 3" key="1">
    <citation type="submission" date="2021-06" db="EMBL/GenBank/DDBJ databases">
        <title>Caerostris darwini draft genome.</title>
        <authorList>
            <person name="Kono N."/>
            <person name="Arakawa K."/>
        </authorList>
    </citation>
    <scope>NUCLEOTIDE SEQUENCE [LARGE SCALE GENOMIC DNA]</scope>
</reference>
<dbReference type="Proteomes" id="UP001054837">
    <property type="component" value="Unassembled WGS sequence"/>
</dbReference>
<accession>A0AAV4WBV4</accession>
<comment type="caution">
    <text evidence="2">The sequence shown here is derived from an EMBL/GenBank/DDBJ whole genome shotgun (WGS) entry which is preliminary data.</text>
</comment>
<feature type="region of interest" description="Disordered" evidence="1">
    <location>
        <begin position="55"/>
        <end position="127"/>
    </location>
</feature>
<keyword evidence="3" id="KW-1185">Reference proteome</keyword>
<feature type="compositionally biased region" description="Basic and acidic residues" evidence="1">
    <location>
        <begin position="107"/>
        <end position="127"/>
    </location>
</feature>
<name>A0AAV4WBV4_9ARAC</name>
<evidence type="ECO:0000313" key="2">
    <source>
        <dbReference type="EMBL" id="GIY79674.1"/>
    </source>
</evidence>
<proteinExistence type="predicted"/>
<feature type="region of interest" description="Disordered" evidence="1">
    <location>
        <begin position="1"/>
        <end position="40"/>
    </location>
</feature>
<evidence type="ECO:0000256" key="1">
    <source>
        <dbReference type="SAM" id="MobiDB-lite"/>
    </source>
</evidence>
<organism evidence="2 3">
    <name type="scientific">Caerostris darwini</name>
    <dbReference type="NCBI Taxonomy" id="1538125"/>
    <lineage>
        <taxon>Eukaryota</taxon>
        <taxon>Metazoa</taxon>
        <taxon>Ecdysozoa</taxon>
        <taxon>Arthropoda</taxon>
        <taxon>Chelicerata</taxon>
        <taxon>Arachnida</taxon>
        <taxon>Araneae</taxon>
        <taxon>Araneomorphae</taxon>
        <taxon>Entelegynae</taxon>
        <taxon>Araneoidea</taxon>
        <taxon>Araneidae</taxon>
        <taxon>Caerostris</taxon>
    </lineage>
</organism>
<gene>
    <name evidence="2" type="ORF">CDAR_541201</name>
</gene>